<comment type="caution">
    <text evidence="1">The sequence shown here is derived from an EMBL/GenBank/DDBJ whole genome shotgun (WGS) entry which is preliminary data.</text>
</comment>
<gene>
    <name evidence="1" type="ORF">DFR45_102256</name>
</gene>
<keyword evidence="2" id="KW-1185">Reference proteome</keyword>
<protein>
    <submittedName>
        <fullName evidence="1">Uncharacterized protein</fullName>
    </submittedName>
</protein>
<dbReference type="Proteomes" id="UP000252174">
    <property type="component" value="Unassembled WGS sequence"/>
</dbReference>
<dbReference type="AlphaFoldDB" id="A0A369ATR6"/>
<dbReference type="OrthoDB" id="8559696at2"/>
<evidence type="ECO:0000313" key="1">
    <source>
        <dbReference type="EMBL" id="RCX10854.1"/>
    </source>
</evidence>
<accession>A0A369ATR6</accession>
<sequence>MQVMAQTSQEPKVEVPVVAVAEIQDALLVVMHDLRRLEGLLDHAAENLLARFQDANALLDDASVAASPQFAAVREALHGAVTELQFHDMAVQLIAHTQKVLQGCAFRLAAEAMPPEEGEEVAPCMPMLPERPNPVTQGEMDAGSVELF</sequence>
<reference evidence="1 2" key="1">
    <citation type="submission" date="2018-07" db="EMBL/GenBank/DDBJ databases">
        <title>Genomic Encyclopedia of Type Strains, Phase IV (KMG-IV): sequencing the most valuable type-strain genomes for metagenomic binning, comparative biology and taxonomic classification.</title>
        <authorList>
            <person name="Goeker M."/>
        </authorList>
    </citation>
    <scope>NUCLEOTIDE SEQUENCE [LARGE SCALE GENOMIC DNA]</scope>
    <source>
        <strain evidence="1 2">DSM 100911</strain>
    </source>
</reference>
<proteinExistence type="predicted"/>
<evidence type="ECO:0000313" key="2">
    <source>
        <dbReference type="Proteomes" id="UP000252174"/>
    </source>
</evidence>
<name>A0A369ATR6_9BURK</name>
<dbReference type="EMBL" id="QPJU01000002">
    <property type="protein sequence ID" value="RCX10854.1"/>
    <property type="molecule type" value="Genomic_DNA"/>
</dbReference>
<organism evidence="1 2">
    <name type="scientific">Extensimonas vulgaris</name>
    <dbReference type="NCBI Taxonomy" id="1031594"/>
    <lineage>
        <taxon>Bacteria</taxon>
        <taxon>Pseudomonadati</taxon>
        <taxon>Pseudomonadota</taxon>
        <taxon>Betaproteobacteria</taxon>
        <taxon>Burkholderiales</taxon>
        <taxon>Comamonadaceae</taxon>
        <taxon>Extensimonas</taxon>
    </lineage>
</organism>
<dbReference type="RefSeq" id="WP_114482434.1">
    <property type="nucleotide sequence ID" value="NZ_QPJU01000002.1"/>
</dbReference>